<gene>
    <name evidence="1" type="ORF">ACA29_07740</name>
</gene>
<dbReference type="Proteomes" id="UP000053881">
    <property type="component" value="Unassembled WGS sequence"/>
</dbReference>
<comment type="caution">
    <text evidence="1">The sequence shown here is derived from an EMBL/GenBank/DDBJ whole genome shotgun (WGS) entry which is preliminary data.</text>
</comment>
<dbReference type="AlphaFoldDB" id="A0A0Q9XY95"/>
<proteinExistence type="predicted"/>
<evidence type="ECO:0000313" key="2">
    <source>
        <dbReference type="Proteomes" id="UP000053881"/>
    </source>
</evidence>
<accession>A0A0Q9XY95</accession>
<evidence type="ECO:0000313" key="1">
    <source>
        <dbReference type="EMBL" id="KRG13771.1"/>
    </source>
</evidence>
<dbReference type="EMBL" id="LGPB01000072">
    <property type="protein sequence ID" value="KRG13771.1"/>
    <property type="molecule type" value="Genomic_DNA"/>
</dbReference>
<protein>
    <submittedName>
        <fullName evidence="1">Uncharacterized protein</fullName>
    </submittedName>
</protein>
<sequence length="106" mass="12014">MIIQLAFGQTVLAGPYHPDIVESDNYRTGSAIYAEKVINDFNTPEQATQWKPGENTKEINYATSMAQGPVYEGAGVLEQVPEDVKVYEWRTIYRDGGRFIESWTNH</sequence>
<name>A0A0Q9XY95_9BACI</name>
<reference evidence="1 2" key="1">
    <citation type="submission" date="2015-06" db="EMBL/GenBank/DDBJ databases">
        <title>Genome sequencing project of Bacillus galactosidilyticus PL133.</title>
        <authorList>
            <person name="Gaiero J."/>
            <person name="Nicol R."/>
            <person name="Habash M."/>
        </authorList>
    </citation>
    <scope>NUCLEOTIDE SEQUENCE [LARGE SCALE GENOMIC DNA]</scope>
    <source>
        <strain evidence="1 2">PL133</strain>
    </source>
</reference>
<organism evidence="1 2">
    <name type="scientific">Lederbergia galactosidilytica</name>
    <dbReference type="NCBI Taxonomy" id="217031"/>
    <lineage>
        <taxon>Bacteria</taxon>
        <taxon>Bacillati</taxon>
        <taxon>Bacillota</taxon>
        <taxon>Bacilli</taxon>
        <taxon>Bacillales</taxon>
        <taxon>Bacillaceae</taxon>
        <taxon>Lederbergia</taxon>
    </lineage>
</organism>
<dbReference type="PATRIC" id="fig|217031.4.peg.2569"/>